<name>A0ABZ2KP44_9BACT</name>
<dbReference type="Pfam" id="PF03781">
    <property type="entry name" value="FGE-sulfatase"/>
    <property type="match status" value="1"/>
</dbReference>
<evidence type="ECO:0000256" key="1">
    <source>
        <dbReference type="SAM" id="MobiDB-lite"/>
    </source>
</evidence>
<proteinExistence type="predicted"/>
<evidence type="ECO:0000313" key="4">
    <source>
        <dbReference type="Proteomes" id="UP001379533"/>
    </source>
</evidence>
<evidence type="ECO:0000259" key="2">
    <source>
        <dbReference type="Pfam" id="PF03781"/>
    </source>
</evidence>
<dbReference type="RefSeq" id="WP_394849745.1">
    <property type="nucleotide sequence ID" value="NZ_CP089982.1"/>
</dbReference>
<dbReference type="InterPro" id="IPR005532">
    <property type="entry name" value="SUMF_dom"/>
</dbReference>
<evidence type="ECO:0000313" key="3">
    <source>
        <dbReference type="EMBL" id="WXA99113.1"/>
    </source>
</evidence>
<accession>A0ABZ2KP44</accession>
<organism evidence="3 4">
    <name type="scientific">Pendulispora brunnea</name>
    <dbReference type="NCBI Taxonomy" id="2905690"/>
    <lineage>
        <taxon>Bacteria</taxon>
        <taxon>Pseudomonadati</taxon>
        <taxon>Myxococcota</taxon>
        <taxon>Myxococcia</taxon>
        <taxon>Myxococcales</taxon>
        <taxon>Sorangiineae</taxon>
        <taxon>Pendulisporaceae</taxon>
        <taxon>Pendulispora</taxon>
    </lineage>
</organism>
<keyword evidence="4" id="KW-1185">Reference proteome</keyword>
<feature type="domain" description="Sulfatase-modifying factor enzyme-like" evidence="2">
    <location>
        <begin position="18"/>
        <end position="108"/>
    </location>
</feature>
<feature type="compositionally biased region" description="Basic and acidic residues" evidence="1">
    <location>
        <begin position="153"/>
        <end position="166"/>
    </location>
</feature>
<sequence length="202" mass="22244">MATVEVGGGSSAAGRPEKAFCIDRTAVSAKQYRECLEKGSCTRLGKATVPASGPSSDFCVYGHYEYDPAPINCVTWAQAKTFCEARGKRLPTEKEWRWASSRDADARRSGKASAICWNRFDLGGPCPFNEDDKERQDQVGLWRAAETLREWSADARSGTARERRIVGETPDPTPGEQHQSKYDWEGLPESAASVNVGFRCAK</sequence>
<feature type="region of interest" description="Disordered" evidence="1">
    <location>
        <begin position="153"/>
        <end position="186"/>
    </location>
</feature>
<gene>
    <name evidence="3" type="ORF">LZC95_20110</name>
</gene>
<reference evidence="3 4" key="1">
    <citation type="submission" date="2021-12" db="EMBL/GenBank/DDBJ databases">
        <title>Discovery of the Pendulisporaceae a myxobacterial family with distinct sporulation behavior and unique specialized metabolism.</title>
        <authorList>
            <person name="Garcia R."/>
            <person name="Popoff A."/>
            <person name="Bader C.D."/>
            <person name="Loehr J."/>
            <person name="Walesch S."/>
            <person name="Walt C."/>
            <person name="Boldt J."/>
            <person name="Bunk B."/>
            <person name="Haeckl F.J.F.P.J."/>
            <person name="Gunesch A.P."/>
            <person name="Birkelbach J."/>
            <person name="Nuebel U."/>
            <person name="Pietschmann T."/>
            <person name="Bach T."/>
            <person name="Mueller R."/>
        </authorList>
    </citation>
    <scope>NUCLEOTIDE SEQUENCE [LARGE SCALE GENOMIC DNA]</scope>
    <source>
        <strain evidence="3 4">MSr12523</strain>
    </source>
</reference>
<dbReference type="EMBL" id="CP089982">
    <property type="protein sequence ID" value="WXA99113.1"/>
    <property type="molecule type" value="Genomic_DNA"/>
</dbReference>
<dbReference type="SUPFAM" id="SSF56436">
    <property type="entry name" value="C-type lectin-like"/>
    <property type="match status" value="1"/>
</dbReference>
<dbReference type="Proteomes" id="UP001379533">
    <property type="component" value="Chromosome"/>
</dbReference>
<dbReference type="InterPro" id="IPR016187">
    <property type="entry name" value="CTDL_fold"/>
</dbReference>
<dbReference type="Gene3D" id="3.90.1580.10">
    <property type="entry name" value="paralog of FGE (formylglycine-generating enzyme)"/>
    <property type="match status" value="1"/>
</dbReference>
<dbReference type="InterPro" id="IPR042095">
    <property type="entry name" value="SUMF_sf"/>
</dbReference>
<protein>
    <submittedName>
        <fullName evidence="3">SUMF1/EgtB/PvdO family nonheme iron enzyme</fullName>
    </submittedName>
</protein>